<evidence type="ECO:0000313" key="3">
    <source>
        <dbReference type="Proteomes" id="UP000324575"/>
    </source>
</evidence>
<protein>
    <submittedName>
        <fullName evidence="2">Uncharacterized protein</fullName>
    </submittedName>
</protein>
<feature type="transmembrane region" description="Helical" evidence="1">
    <location>
        <begin position="41"/>
        <end position="60"/>
    </location>
</feature>
<keyword evidence="1" id="KW-1133">Transmembrane helix</keyword>
<dbReference type="AlphaFoldDB" id="A0A5M8P2E9"/>
<proteinExistence type="predicted"/>
<keyword evidence="1" id="KW-0472">Membrane</keyword>
<comment type="caution">
    <text evidence="2">The sequence shown here is derived from an EMBL/GenBank/DDBJ whole genome shotgun (WGS) entry which is preliminary data.</text>
</comment>
<accession>A0A5M8P2E9</accession>
<sequence>MNFKINLSDLIKDAYLWEYADISDTEDDIGKKRPRLFFTKIQWIFILVSIIGTYFISKGFDNDFAGYIISGLSLFTGILFTFVLTLYDKFKSVDFSEYKKEKNEEKNKHGIRLKNFFKKVTVLTLYSAVLSIVCVFLLAITLMVPKINIEISYELLFENIKCIHYYTLIKAFFVTIYRGCLLYFLLDFVLITVYIISSFYDYIISEINKIKLS</sequence>
<evidence type="ECO:0000313" key="2">
    <source>
        <dbReference type="EMBL" id="KAA6302657.1"/>
    </source>
</evidence>
<keyword evidence="1" id="KW-0812">Transmembrane</keyword>
<evidence type="ECO:0000256" key="1">
    <source>
        <dbReference type="SAM" id="Phobius"/>
    </source>
</evidence>
<feature type="transmembrane region" description="Helical" evidence="1">
    <location>
        <begin position="181"/>
        <end position="203"/>
    </location>
</feature>
<name>A0A5M8P2E9_9BACT</name>
<dbReference type="Proteomes" id="UP000324575">
    <property type="component" value="Unassembled WGS sequence"/>
</dbReference>
<dbReference type="EMBL" id="SNRX01000006">
    <property type="protein sequence ID" value="KAA6302657.1"/>
    <property type="molecule type" value="Genomic_DNA"/>
</dbReference>
<organism evidence="2 3">
    <name type="scientific">Candidatus Ordinivivax streblomastigis</name>
    <dbReference type="NCBI Taxonomy" id="2540710"/>
    <lineage>
        <taxon>Bacteria</taxon>
        <taxon>Pseudomonadati</taxon>
        <taxon>Bacteroidota</taxon>
        <taxon>Bacteroidia</taxon>
        <taxon>Bacteroidales</taxon>
        <taxon>Candidatus Ordinivivax</taxon>
    </lineage>
</organism>
<gene>
    <name evidence="2" type="ORF">EZS26_001164</name>
</gene>
<feature type="transmembrane region" description="Helical" evidence="1">
    <location>
        <begin position="122"/>
        <end position="144"/>
    </location>
</feature>
<feature type="transmembrane region" description="Helical" evidence="1">
    <location>
        <begin position="66"/>
        <end position="87"/>
    </location>
</feature>
<reference evidence="2 3" key="1">
    <citation type="submission" date="2019-03" db="EMBL/GenBank/DDBJ databases">
        <title>Single cell metagenomics reveals metabolic interactions within the superorganism composed of flagellate Streblomastix strix and complex community of Bacteroidetes bacteria on its surface.</title>
        <authorList>
            <person name="Treitli S.C."/>
            <person name="Kolisko M."/>
            <person name="Husnik F."/>
            <person name="Keeling P."/>
            <person name="Hampl V."/>
        </authorList>
    </citation>
    <scope>NUCLEOTIDE SEQUENCE [LARGE SCALE GENOMIC DNA]</scope>
    <source>
        <strain evidence="2">St1</strain>
    </source>
</reference>